<evidence type="ECO:0000256" key="16">
    <source>
        <dbReference type="ARBA" id="ARBA00023239"/>
    </source>
</evidence>
<evidence type="ECO:0000256" key="18">
    <source>
        <dbReference type="HAMAP-Rule" id="MF_00110"/>
    </source>
</evidence>
<dbReference type="CDD" id="cd08195">
    <property type="entry name" value="DHQS"/>
    <property type="match status" value="1"/>
</dbReference>
<dbReference type="Proteomes" id="UP000295598">
    <property type="component" value="Unassembled WGS sequence"/>
</dbReference>
<keyword evidence="11 18" id="KW-0479">Metal-binding</keyword>
<name>A0A4R4K1L8_9GAMM</name>
<evidence type="ECO:0000259" key="19">
    <source>
        <dbReference type="Pfam" id="PF01761"/>
    </source>
</evidence>
<evidence type="ECO:0000256" key="8">
    <source>
        <dbReference type="ARBA" id="ARBA00017684"/>
    </source>
</evidence>
<feature type="binding site" evidence="18">
    <location>
        <position position="142"/>
    </location>
    <ligand>
        <name>NAD(+)</name>
        <dbReference type="ChEBI" id="CHEBI:57540"/>
    </ligand>
</feature>
<evidence type="ECO:0000256" key="11">
    <source>
        <dbReference type="ARBA" id="ARBA00022723"/>
    </source>
</evidence>
<evidence type="ECO:0000256" key="1">
    <source>
        <dbReference type="ARBA" id="ARBA00001393"/>
    </source>
</evidence>
<comment type="similarity">
    <text evidence="6 18">Belongs to the sugar phosphate cyclases superfamily. Dehydroquinate synthase family.</text>
</comment>
<comment type="cofactor">
    <cofactor evidence="18">
        <name>Co(2+)</name>
        <dbReference type="ChEBI" id="CHEBI:48828"/>
    </cofactor>
    <cofactor evidence="18">
        <name>Zn(2+)</name>
        <dbReference type="ChEBI" id="CHEBI:29105"/>
    </cofactor>
    <text evidence="18">Binds 1 divalent metal cation per subunit. Can use either Co(2+) or Zn(2+).</text>
</comment>
<dbReference type="InterPro" id="IPR030963">
    <property type="entry name" value="DHQ_synth_fam"/>
</dbReference>
<dbReference type="HAMAP" id="MF_00110">
    <property type="entry name" value="DHQ_synthase"/>
    <property type="match status" value="1"/>
</dbReference>
<evidence type="ECO:0000256" key="2">
    <source>
        <dbReference type="ARBA" id="ARBA00001911"/>
    </source>
</evidence>
<evidence type="ECO:0000256" key="12">
    <source>
        <dbReference type="ARBA" id="ARBA00022741"/>
    </source>
</evidence>
<keyword evidence="17 18" id="KW-0170">Cobalt</keyword>
<dbReference type="PIRSF" id="PIRSF001455">
    <property type="entry name" value="DHQ_synth"/>
    <property type="match status" value="1"/>
</dbReference>
<dbReference type="GO" id="GO:0003856">
    <property type="term" value="F:3-dehydroquinate synthase activity"/>
    <property type="evidence" value="ECO:0007669"/>
    <property type="project" value="UniProtKB-UniRule"/>
</dbReference>
<keyword evidence="15 18" id="KW-0057">Aromatic amino acid biosynthesis</keyword>
<keyword evidence="10 18" id="KW-0028">Amino-acid biosynthesis</keyword>
<dbReference type="EC" id="4.2.3.4" evidence="7 18"/>
<dbReference type="FunFam" id="1.20.1090.10:FF:000002">
    <property type="entry name" value="3-dehydroquinate synthase"/>
    <property type="match status" value="1"/>
</dbReference>
<feature type="binding site" evidence="18">
    <location>
        <begin position="129"/>
        <end position="130"/>
    </location>
    <ligand>
        <name>NAD(+)</name>
        <dbReference type="ChEBI" id="CHEBI:57540"/>
    </ligand>
</feature>
<organism evidence="21 22">
    <name type="scientific">Photorhabdus khanii subsp. guanajuatensis</name>
    <dbReference type="NCBI Taxonomy" id="2100166"/>
    <lineage>
        <taxon>Bacteria</taxon>
        <taxon>Pseudomonadati</taxon>
        <taxon>Pseudomonadota</taxon>
        <taxon>Gammaproteobacteria</taxon>
        <taxon>Enterobacterales</taxon>
        <taxon>Morganellaceae</taxon>
        <taxon>Photorhabdus</taxon>
    </lineage>
</organism>
<evidence type="ECO:0000256" key="17">
    <source>
        <dbReference type="ARBA" id="ARBA00023285"/>
    </source>
</evidence>
<dbReference type="GO" id="GO:0000166">
    <property type="term" value="F:nucleotide binding"/>
    <property type="evidence" value="ECO:0007669"/>
    <property type="project" value="UniProtKB-KW"/>
</dbReference>
<dbReference type="AlphaFoldDB" id="A0A4R4K1L8"/>
<evidence type="ECO:0000256" key="5">
    <source>
        <dbReference type="ARBA" id="ARBA00004661"/>
    </source>
</evidence>
<evidence type="ECO:0000256" key="4">
    <source>
        <dbReference type="ARBA" id="ARBA00004496"/>
    </source>
</evidence>
<dbReference type="EMBL" id="PUJY01000008">
    <property type="protein sequence ID" value="TDB60261.1"/>
    <property type="molecule type" value="Genomic_DNA"/>
</dbReference>
<comment type="function">
    <text evidence="3 18">Catalyzes the conversion of 3-deoxy-D-arabino-heptulosonate 7-phosphate (DAHP) to dehydroquinate (DHQ).</text>
</comment>
<evidence type="ECO:0000256" key="15">
    <source>
        <dbReference type="ARBA" id="ARBA00023141"/>
    </source>
</evidence>
<feature type="binding site" evidence="18">
    <location>
        <position position="248"/>
    </location>
    <ligand>
        <name>Zn(2+)</name>
        <dbReference type="ChEBI" id="CHEBI:29105"/>
    </ligand>
</feature>
<keyword evidence="14 18" id="KW-0520">NAD</keyword>
<dbReference type="Gene3D" id="1.20.1090.10">
    <property type="entry name" value="Dehydroquinate synthase-like - alpha domain"/>
    <property type="match status" value="1"/>
</dbReference>
<dbReference type="UniPathway" id="UPA00053">
    <property type="reaction ID" value="UER00085"/>
</dbReference>
<feature type="domain" description="3-dehydroquinate synthase N-terminal" evidence="19">
    <location>
        <begin position="67"/>
        <end position="179"/>
    </location>
</feature>
<dbReference type="RefSeq" id="WP_132353530.1">
    <property type="nucleotide sequence ID" value="NZ_CAWOJO010000008.1"/>
</dbReference>
<comment type="pathway">
    <text evidence="5 18">Metabolic intermediate biosynthesis; chorismate biosynthesis; chorismate from D-erythrose 4-phosphate and phosphoenolpyruvate: step 2/7.</text>
</comment>
<evidence type="ECO:0000256" key="10">
    <source>
        <dbReference type="ARBA" id="ARBA00022605"/>
    </source>
</evidence>
<sequence>MEEITVTLGERSYPITIAKGLFDNPSAFAPLKAGQQIMLVTNQTLAPLYLAKVRATLQQAGIQVDEVILPDGEQYKSLSILNDVFSALLENNHSRDTTLIALGGGVIGDLTGFAAACYQRGVRFIQVPTTLLAQVDSSVGGKTAVNHPFGKNMIGAFYQPASVMVDLNCLQTLPARELSSGLAEVIKYGIILDSEFFSWLENNMDKLLSLDDQAMAYCIRRCCELKAEVVAADEKELSGLRALLNLGHTFGHAIETEMGYGVWLHGEAVAAGMVMAARTAQLADNFSEQDTQRIIRLLERANLPIHGPKNMPPEAYLPHMMRDKKVIAGKLHLILPTKIGKANLRSDIGHDCVLEAIRQCLPSENVSFSIN</sequence>
<keyword evidence="16 18" id="KW-0456">Lyase</keyword>
<dbReference type="InterPro" id="IPR050071">
    <property type="entry name" value="Dehydroquinate_synthase"/>
</dbReference>
<evidence type="ECO:0000256" key="7">
    <source>
        <dbReference type="ARBA" id="ARBA00013031"/>
    </source>
</evidence>
<comment type="catalytic activity">
    <reaction evidence="1 18">
        <text>7-phospho-2-dehydro-3-deoxy-D-arabino-heptonate = 3-dehydroquinate + phosphate</text>
        <dbReference type="Rhea" id="RHEA:21968"/>
        <dbReference type="ChEBI" id="CHEBI:32364"/>
        <dbReference type="ChEBI" id="CHEBI:43474"/>
        <dbReference type="ChEBI" id="CHEBI:58394"/>
        <dbReference type="EC" id="4.2.3.4"/>
    </reaction>
</comment>
<dbReference type="GO" id="GO:0009073">
    <property type="term" value="P:aromatic amino acid family biosynthetic process"/>
    <property type="evidence" value="ECO:0007669"/>
    <property type="project" value="UniProtKB-KW"/>
</dbReference>
<dbReference type="GO" id="GO:0009423">
    <property type="term" value="P:chorismate biosynthetic process"/>
    <property type="evidence" value="ECO:0007669"/>
    <property type="project" value="UniProtKB-UniRule"/>
</dbReference>
<evidence type="ECO:0000259" key="20">
    <source>
        <dbReference type="Pfam" id="PF24621"/>
    </source>
</evidence>
<feature type="domain" description="3-dehydroquinate synthase C-terminal" evidence="20">
    <location>
        <begin position="181"/>
        <end position="326"/>
    </location>
</feature>
<comment type="subcellular location">
    <subcellularLocation>
        <location evidence="4 18">Cytoplasm</location>
    </subcellularLocation>
</comment>
<evidence type="ECO:0000313" key="21">
    <source>
        <dbReference type="EMBL" id="TDB60261.1"/>
    </source>
</evidence>
<feature type="binding site" evidence="18">
    <location>
        <position position="265"/>
    </location>
    <ligand>
        <name>Zn(2+)</name>
        <dbReference type="ChEBI" id="CHEBI:29105"/>
    </ligand>
</feature>
<feature type="binding site" evidence="18">
    <location>
        <begin position="71"/>
        <end position="76"/>
    </location>
    <ligand>
        <name>NAD(+)</name>
        <dbReference type="ChEBI" id="CHEBI:57540"/>
    </ligand>
</feature>
<feature type="binding site" evidence="18">
    <location>
        <begin position="169"/>
        <end position="172"/>
    </location>
    <ligand>
        <name>NAD(+)</name>
        <dbReference type="ChEBI" id="CHEBI:57540"/>
    </ligand>
</feature>
<dbReference type="FunFam" id="3.40.50.1970:FF:000001">
    <property type="entry name" value="3-dehydroquinate synthase"/>
    <property type="match status" value="1"/>
</dbReference>
<dbReference type="NCBIfam" id="TIGR01357">
    <property type="entry name" value="aroB"/>
    <property type="match status" value="1"/>
</dbReference>
<keyword evidence="13 18" id="KW-0862">Zinc</keyword>
<feature type="binding site" evidence="18">
    <location>
        <position position="184"/>
    </location>
    <ligand>
        <name>Zn(2+)</name>
        <dbReference type="ChEBI" id="CHEBI:29105"/>
    </ligand>
</feature>
<dbReference type="InterPro" id="IPR056179">
    <property type="entry name" value="DHQS_C"/>
</dbReference>
<feature type="binding site" evidence="18">
    <location>
        <begin position="105"/>
        <end position="109"/>
    </location>
    <ligand>
        <name>NAD(+)</name>
        <dbReference type="ChEBI" id="CHEBI:57540"/>
    </ligand>
</feature>
<dbReference type="PANTHER" id="PTHR43622:SF7">
    <property type="entry name" value="3-DEHYDROQUINATE SYNTHASE, CHLOROPLASTIC"/>
    <property type="match status" value="1"/>
</dbReference>
<accession>A0A4R4K1L8</accession>
<proteinExistence type="inferred from homology"/>
<dbReference type="GO" id="GO:0046872">
    <property type="term" value="F:metal ion binding"/>
    <property type="evidence" value="ECO:0007669"/>
    <property type="project" value="UniProtKB-KW"/>
</dbReference>
<dbReference type="InterPro" id="IPR030960">
    <property type="entry name" value="DHQS/DOIS_N"/>
</dbReference>
<gene>
    <name evidence="18" type="primary">aroB</name>
    <name evidence="21" type="ORF">C5467_06895</name>
</gene>
<dbReference type="Pfam" id="PF01761">
    <property type="entry name" value="DHQ_synthase"/>
    <property type="match status" value="1"/>
</dbReference>
<dbReference type="InterPro" id="IPR016037">
    <property type="entry name" value="DHQ_synth_AroB"/>
</dbReference>
<dbReference type="SUPFAM" id="SSF56796">
    <property type="entry name" value="Dehydroquinate synthase-like"/>
    <property type="match status" value="1"/>
</dbReference>
<comment type="caution">
    <text evidence="21">The sequence shown here is derived from an EMBL/GenBank/DDBJ whole genome shotgun (WGS) entry which is preliminary data.</text>
</comment>
<evidence type="ECO:0000256" key="14">
    <source>
        <dbReference type="ARBA" id="ARBA00023027"/>
    </source>
</evidence>
<evidence type="ECO:0000313" key="22">
    <source>
        <dbReference type="Proteomes" id="UP000295598"/>
    </source>
</evidence>
<feature type="binding site" evidence="18">
    <location>
        <position position="151"/>
    </location>
    <ligand>
        <name>NAD(+)</name>
        <dbReference type="ChEBI" id="CHEBI:57540"/>
    </ligand>
</feature>
<dbReference type="PANTHER" id="PTHR43622">
    <property type="entry name" value="3-DEHYDROQUINATE SYNTHASE"/>
    <property type="match status" value="1"/>
</dbReference>
<evidence type="ECO:0000256" key="9">
    <source>
        <dbReference type="ARBA" id="ARBA00022490"/>
    </source>
</evidence>
<reference evidence="21 22" key="1">
    <citation type="journal article" date="2019" name="Int. J. Syst. Evol. Microbiol.">
        <title>Photorhabdus khanii subsp. guanajuatensis subsp. nov., isolated from Heterorhabditis atacamensis, and Photorhabdus luminescens subsp. mexicana subsp. nov., isolated from Heterorhabditis mexicana entomopathogenic nematodes.</title>
        <authorList>
            <person name="Machado R.A.R."/>
            <person name="Bruno P."/>
            <person name="Arce C.C.M."/>
            <person name="Liechti N."/>
            <person name="Kohler A."/>
            <person name="Bernal J."/>
            <person name="Bruggmann R."/>
            <person name="Turlings T.C.J."/>
        </authorList>
    </citation>
    <scope>NUCLEOTIDE SEQUENCE [LARGE SCALE GENOMIC DNA]</scope>
    <source>
        <strain evidence="21 22">MEX20-17</strain>
    </source>
</reference>
<keyword evidence="12 18" id="KW-0547">Nucleotide-binding</keyword>
<evidence type="ECO:0000256" key="6">
    <source>
        <dbReference type="ARBA" id="ARBA00005412"/>
    </source>
</evidence>
<protein>
    <recommendedName>
        <fullName evidence="8 18">3-dehydroquinate synthase</fullName>
        <shortName evidence="18">DHQS</shortName>
        <ecNumber evidence="7 18">4.2.3.4</ecNumber>
    </recommendedName>
</protein>
<keyword evidence="9 18" id="KW-0963">Cytoplasm</keyword>
<comment type="cofactor">
    <cofactor evidence="2 18">
        <name>NAD(+)</name>
        <dbReference type="ChEBI" id="CHEBI:57540"/>
    </cofactor>
</comment>
<dbReference type="GO" id="GO:0005737">
    <property type="term" value="C:cytoplasm"/>
    <property type="evidence" value="ECO:0007669"/>
    <property type="project" value="UniProtKB-SubCell"/>
</dbReference>
<evidence type="ECO:0000256" key="13">
    <source>
        <dbReference type="ARBA" id="ARBA00022833"/>
    </source>
</evidence>
<dbReference type="GO" id="GO:0008652">
    <property type="term" value="P:amino acid biosynthetic process"/>
    <property type="evidence" value="ECO:0007669"/>
    <property type="project" value="UniProtKB-KW"/>
</dbReference>
<dbReference type="Gene3D" id="3.40.50.1970">
    <property type="match status" value="1"/>
</dbReference>
<evidence type="ECO:0000256" key="3">
    <source>
        <dbReference type="ARBA" id="ARBA00003485"/>
    </source>
</evidence>
<dbReference type="Pfam" id="PF24621">
    <property type="entry name" value="DHQS_C"/>
    <property type="match status" value="1"/>
</dbReference>